<dbReference type="CDD" id="cd09076">
    <property type="entry name" value="L1-EN"/>
    <property type="match status" value="1"/>
</dbReference>
<reference evidence="3" key="1">
    <citation type="submission" date="2010-08" db="EMBL/GenBank/DDBJ databases">
        <authorList>
            <consortium name="Caenorhabditis japonica Sequencing Consortium"/>
            <person name="Wilson R.K."/>
        </authorList>
    </citation>
    <scope>NUCLEOTIDE SEQUENCE [LARGE SCALE GENOMIC DNA]</scope>
    <source>
        <strain evidence="3">DF5081</strain>
    </source>
</reference>
<proteinExistence type="predicted"/>
<dbReference type="Pfam" id="PF03372">
    <property type="entry name" value="Exo_endo_phos"/>
    <property type="match status" value="1"/>
</dbReference>
<protein>
    <submittedName>
        <fullName evidence="2">Endo/exonuclease/phosphatase domain-containing protein</fullName>
    </submittedName>
</protein>
<sequence>MYIKQLDNFSGGLSVATDDRLAELLEETKTIKYDIIGLSETKRAAETHMMHRDGTGVFLGKRNTTSVSGGVGFIVNSTLLPKIQEIKFLNHRIAYLTFQVDRRLSCTVFQVYAPVADSDPEELADFYESLEEAYTACRSRYKLVVGDFNARIGPRQHTERFIGPHSMEPRNESGELLATLCESNRLWHMNSQFGKPSHRRWTHISPNKLHKHEIDHILANGKFVTDVSVVPSITTGSDHRLLRGNLHFNTKIARFEQVKRRKPPKRVLDPAVAHAITATATITPSADIDLDYINLIAMLKELQDQANTTDALSCPRIRAQLFDSIVLPALTYGSEVWTFTQALSERVRVTHAALERRLVGISLSEQRQRNLHREDIRAQSEVRDPLLVIKKKKLGWAGHIMRRNDGRWTRLVQEWYPIGEKRPVGRPRMRWSDSLKEQISLFDGNHLKTHWSTIAKDRMAWKAVIRDHIR</sequence>
<feature type="domain" description="Endonuclease/exonuclease/phosphatase" evidence="1">
    <location>
        <begin position="18"/>
        <end position="239"/>
    </location>
</feature>
<dbReference type="Proteomes" id="UP000005237">
    <property type="component" value="Unassembled WGS sequence"/>
</dbReference>
<reference evidence="2" key="2">
    <citation type="submission" date="2022-06" db="UniProtKB">
        <authorList>
            <consortium name="EnsemblMetazoa"/>
        </authorList>
    </citation>
    <scope>IDENTIFICATION</scope>
    <source>
        <strain evidence="2">DF5081</strain>
    </source>
</reference>
<evidence type="ECO:0000313" key="3">
    <source>
        <dbReference type="Proteomes" id="UP000005237"/>
    </source>
</evidence>
<evidence type="ECO:0000313" key="2">
    <source>
        <dbReference type="EnsemblMetazoa" id="CJA36038.1"/>
    </source>
</evidence>
<dbReference type="EnsemblMetazoa" id="CJA36038.1">
    <property type="protein sequence ID" value="CJA36038.1"/>
    <property type="gene ID" value="WBGene00211885"/>
</dbReference>
<keyword evidence="3" id="KW-1185">Reference proteome</keyword>
<dbReference type="Gene3D" id="3.60.10.10">
    <property type="entry name" value="Endonuclease/exonuclease/phosphatase"/>
    <property type="match status" value="1"/>
</dbReference>
<dbReference type="InterPro" id="IPR036691">
    <property type="entry name" value="Endo/exonu/phosph_ase_sf"/>
</dbReference>
<dbReference type="SUPFAM" id="SSF56219">
    <property type="entry name" value="DNase I-like"/>
    <property type="match status" value="1"/>
</dbReference>
<dbReference type="PANTHER" id="PTHR47027:SF20">
    <property type="entry name" value="REVERSE TRANSCRIPTASE-LIKE PROTEIN WITH RNA-DIRECTED DNA POLYMERASE DOMAIN"/>
    <property type="match status" value="1"/>
</dbReference>
<dbReference type="AlphaFoldDB" id="A0A8R1EFX4"/>
<dbReference type="PANTHER" id="PTHR47027">
    <property type="entry name" value="REVERSE TRANSCRIPTASE DOMAIN-CONTAINING PROTEIN"/>
    <property type="match status" value="1"/>
</dbReference>
<dbReference type="InterPro" id="IPR005135">
    <property type="entry name" value="Endo/exonuclease/phosphatase"/>
</dbReference>
<accession>A0A8R1EFX4</accession>
<evidence type="ECO:0000259" key="1">
    <source>
        <dbReference type="Pfam" id="PF03372"/>
    </source>
</evidence>
<dbReference type="GO" id="GO:0003824">
    <property type="term" value="F:catalytic activity"/>
    <property type="evidence" value="ECO:0007669"/>
    <property type="project" value="InterPro"/>
</dbReference>
<name>A0A8R1EFX4_CAEJA</name>
<organism evidence="2 3">
    <name type="scientific">Caenorhabditis japonica</name>
    <dbReference type="NCBI Taxonomy" id="281687"/>
    <lineage>
        <taxon>Eukaryota</taxon>
        <taxon>Metazoa</taxon>
        <taxon>Ecdysozoa</taxon>
        <taxon>Nematoda</taxon>
        <taxon>Chromadorea</taxon>
        <taxon>Rhabditida</taxon>
        <taxon>Rhabditina</taxon>
        <taxon>Rhabditomorpha</taxon>
        <taxon>Rhabditoidea</taxon>
        <taxon>Rhabditidae</taxon>
        <taxon>Peloderinae</taxon>
        <taxon>Caenorhabditis</taxon>
    </lineage>
</organism>